<dbReference type="AlphaFoldDB" id="A0A0J7YMQ7"/>
<evidence type="ECO:0000256" key="4">
    <source>
        <dbReference type="SAM" id="MobiDB-lite"/>
    </source>
</evidence>
<feature type="non-terminal residue" evidence="6">
    <location>
        <position position="1"/>
    </location>
</feature>
<accession>A0A0J7YMQ7</accession>
<name>A0A0J7YMQ7_BETVV</name>
<feature type="compositionally biased region" description="Basic and acidic residues" evidence="4">
    <location>
        <begin position="19"/>
        <end position="34"/>
    </location>
</feature>
<proteinExistence type="predicted"/>
<feature type="region of interest" description="Disordered" evidence="4">
    <location>
        <begin position="1"/>
        <end position="34"/>
    </location>
</feature>
<evidence type="ECO:0000256" key="3">
    <source>
        <dbReference type="ARBA" id="ARBA00022917"/>
    </source>
</evidence>
<dbReference type="EMBL" id="KQ119642">
    <property type="protein sequence ID" value="KMS64882.1"/>
    <property type="molecule type" value="Genomic_DNA"/>
</dbReference>
<dbReference type="Proteomes" id="UP000035740">
    <property type="component" value="Unassembled WGS sequence"/>
</dbReference>
<dbReference type="InterPro" id="IPR008905">
    <property type="entry name" value="EIF3C_N_dom"/>
</dbReference>
<dbReference type="GO" id="GO:0003723">
    <property type="term" value="F:RNA binding"/>
    <property type="evidence" value="ECO:0007669"/>
    <property type="project" value="InterPro"/>
</dbReference>
<dbReference type="Pfam" id="PF05470">
    <property type="entry name" value="eIF-3c_N"/>
    <property type="match status" value="1"/>
</dbReference>
<sequence>KTKDDEEEMTKAERRRQKLPKDKEKKLKQKAEMKEEKEIEYTPELIHQKLNAIQSMRGKRGADRYQAIKDLKLLSTKASSVPAVLKVKITLMSAMFDVNFNSGTHMQVPLWQQACQILDEILAALSDNPDVHLIEDGDIEETVFAGDELPDVNTPLPVIVEN</sequence>
<keyword evidence="1" id="KW-0963">Cytoplasm</keyword>
<reference evidence="6 7" key="1">
    <citation type="journal article" date="2014" name="Nature">
        <title>The genome of the recently domesticated crop plant sugar beet (Beta vulgaris).</title>
        <authorList>
            <person name="Dohm J.C."/>
            <person name="Minoche A.E."/>
            <person name="Holtgrawe D."/>
            <person name="Capella-Gutierrez S."/>
            <person name="Zakrzewski F."/>
            <person name="Tafer H."/>
            <person name="Rupp O."/>
            <person name="Sorensen T.R."/>
            <person name="Stracke R."/>
            <person name="Reinhardt R."/>
            <person name="Goesmann A."/>
            <person name="Kraft T."/>
            <person name="Schulz B."/>
            <person name="Stadler P.F."/>
            <person name="Schmidt T."/>
            <person name="Gabaldon T."/>
            <person name="Lehrach H."/>
            <person name="Weisshaar B."/>
            <person name="Himmelbauer H."/>
        </authorList>
    </citation>
    <scope>NUCLEOTIDE SEQUENCE [LARGE SCALE GENOMIC DNA]</scope>
    <source>
        <tissue evidence="6">Taproot</tissue>
    </source>
</reference>
<organism evidence="6 7">
    <name type="scientific">Beta vulgaris subsp. vulgaris</name>
    <name type="common">Beet</name>
    <dbReference type="NCBI Taxonomy" id="3555"/>
    <lineage>
        <taxon>Eukaryota</taxon>
        <taxon>Viridiplantae</taxon>
        <taxon>Streptophyta</taxon>
        <taxon>Embryophyta</taxon>
        <taxon>Tracheophyta</taxon>
        <taxon>Spermatophyta</taxon>
        <taxon>Magnoliopsida</taxon>
        <taxon>eudicotyledons</taxon>
        <taxon>Gunneridae</taxon>
        <taxon>Pentapetalae</taxon>
        <taxon>Caryophyllales</taxon>
        <taxon>Chenopodiaceae</taxon>
        <taxon>Betoideae</taxon>
        <taxon>Beta</taxon>
    </lineage>
</organism>
<keyword evidence="7" id="KW-1185">Reference proteome</keyword>
<dbReference type="PANTHER" id="PTHR13937">
    <property type="entry name" value="EUKARYOTIC TRANSLATION INITATION FACTOR 3, SUBUNIT 8 EIF3S8 -RELATED"/>
    <property type="match status" value="1"/>
</dbReference>
<evidence type="ECO:0000313" key="7">
    <source>
        <dbReference type="Proteomes" id="UP000035740"/>
    </source>
</evidence>
<evidence type="ECO:0000313" key="6">
    <source>
        <dbReference type="EMBL" id="KMS64882.1"/>
    </source>
</evidence>
<dbReference type="Gramene" id="KMS64882">
    <property type="protein sequence ID" value="KMS64882"/>
    <property type="gene ID" value="BVRB_041700"/>
</dbReference>
<dbReference type="GO" id="GO:0005852">
    <property type="term" value="C:eukaryotic translation initiation factor 3 complex"/>
    <property type="evidence" value="ECO:0007669"/>
    <property type="project" value="InterPro"/>
</dbReference>
<keyword evidence="3" id="KW-0648">Protein biosynthesis</keyword>
<evidence type="ECO:0000256" key="2">
    <source>
        <dbReference type="ARBA" id="ARBA00022540"/>
    </source>
</evidence>
<keyword evidence="2" id="KW-0396">Initiation factor</keyword>
<dbReference type="GO" id="GO:0003743">
    <property type="term" value="F:translation initiation factor activity"/>
    <property type="evidence" value="ECO:0007669"/>
    <property type="project" value="UniProtKB-KW"/>
</dbReference>
<dbReference type="InterPro" id="IPR027516">
    <property type="entry name" value="EIF3C"/>
</dbReference>
<evidence type="ECO:0000259" key="5">
    <source>
        <dbReference type="Pfam" id="PF05470"/>
    </source>
</evidence>
<gene>
    <name evidence="6" type="ORF">BVRB_041700</name>
</gene>
<evidence type="ECO:0000256" key="1">
    <source>
        <dbReference type="ARBA" id="ARBA00022490"/>
    </source>
</evidence>
<feature type="compositionally biased region" description="Basic and acidic residues" evidence="4">
    <location>
        <begin position="1"/>
        <end position="12"/>
    </location>
</feature>
<dbReference type="GO" id="GO:0031369">
    <property type="term" value="F:translation initiation factor binding"/>
    <property type="evidence" value="ECO:0007669"/>
    <property type="project" value="InterPro"/>
</dbReference>
<protein>
    <recommendedName>
        <fullName evidence="5">Eukaryotic translation initiation factor 3 subunit C N-terminal domain-containing protein</fullName>
    </recommendedName>
</protein>
<feature type="domain" description="Eukaryotic translation initiation factor 3 subunit C N-terminal" evidence="5">
    <location>
        <begin position="11"/>
        <end position="136"/>
    </location>
</feature>
<dbReference type="PANTHER" id="PTHR13937:SF0">
    <property type="entry name" value="EUKARYOTIC TRANSLATION INITIATION FACTOR 3 SUBUNIT C-RELATED"/>
    <property type="match status" value="1"/>
</dbReference>